<accession>A0A8H4R9V3</accession>
<evidence type="ECO:0000313" key="1">
    <source>
        <dbReference type="EMBL" id="KAF4624726.1"/>
    </source>
</evidence>
<dbReference type="Proteomes" id="UP000566819">
    <property type="component" value="Unassembled WGS sequence"/>
</dbReference>
<proteinExistence type="predicted"/>
<keyword evidence="2" id="KW-1185">Reference proteome</keyword>
<dbReference type="EMBL" id="JAAMPI010001572">
    <property type="protein sequence ID" value="KAF4624726.1"/>
    <property type="molecule type" value="Genomic_DNA"/>
</dbReference>
<organism evidence="1 2">
    <name type="scientific">Cudoniella acicularis</name>
    <dbReference type="NCBI Taxonomy" id="354080"/>
    <lineage>
        <taxon>Eukaryota</taxon>
        <taxon>Fungi</taxon>
        <taxon>Dikarya</taxon>
        <taxon>Ascomycota</taxon>
        <taxon>Pezizomycotina</taxon>
        <taxon>Leotiomycetes</taxon>
        <taxon>Helotiales</taxon>
        <taxon>Tricladiaceae</taxon>
        <taxon>Cudoniella</taxon>
    </lineage>
</organism>
<protein>
    <submittedName>
        <fullName evidence="1">Uncharacterized protein</fullName>
    </submittedName>
</protein>
<dbReference type="AlphaFoldDB" id="A0A8H4R9V3"/>
<comment type="caution">
    <text evidence="1">The sequence shown here is derived from an EMBL/GenBank/DDBJ whole genome shotgun (WGS) entry which is preliminary data.</text>
</comment>
<gene>
    <name evidence="1" type="ORF">G7Y89_g13444</name>
</gene>
<reference evidence="1 2" key="1">
    <citation type="submission" date="2020-03" db="EMBL/GenBank/DDBJ databases">
        <title>Draft Genome Sequence of Cudoniella acicularis.</title>
        <authorList>
            <person name="Buettner E."/>
            <person name="Kellner H."/>
        </authorList>
    </citation>
    <scope>NUCLEOTIDE SEQUENCE [LARGE SCALE GENOMIC DNA]</scope>
    <source>
        <strain evidence="1 2">DSM 108380</strain>
    </source>
</reference>
<name>A0A8H4R9V3_9HELO</name>
<sequence length="292" mass="34006">MCYVSLPGGEWLPMEEFEEDAWWYGWPLAVTAYITFLSRLATERYMDVESGIRVMSFWELSWGRKLQAIKAFASYYKAASVDQLRFVIPREELQQYNQSRQCQSVMASMHGSEVPYRKEHIHNEELPDPADLKDFTYHLRNKEQEWDQKRARKKQVQQQQQAVYPNHRRKRKAGLMAKVLDKVMQKKNQGRPQQQAVLPCPQPYQQPYQVQPANLQPPYGQGTTEGSTTRESIMKENITKRITDITASSITVGITKENIIMGNTAIGEGLIRERRHLKYCQTQAERFEGPTV</sequence>
<evidence type="ECO:0000313" key="2">
    <source>
        <dbReference type="Proteomes" id="UP000566819"/>
    </source>
</evidence>